<dbReference type="Proteomes" id="UP000008561">
    <property type="component" value="Chromosome"/>
</dbReference>
<dbReference type="AlphaFoldDB" id="A8ZSZ8"/>
<name>A8ZSZ8_DESOH</name>
<keyword evidence="1" id="KW-0812">Transmembrane</keyword>
<protein>
    <recommendedName>
        <fullName evidence="4">Steroid 5-alpha reductase C-terminal domain-containing protein</fullName>
    </recommendedName>
</protein>
<reference evidence="2 3" key="1">
    <citation type="submission" date="2007-10" db="EMBL/GenBank/DDBJ databases">
        <title>Complete sequence of Desulfococcus oleovorans Hxd3.</title>
        <authorList>
            <consortium name="US DOE Joint Genome Institute"/>
            <person name="Copeland A."/>
            <person name="Lucas S."/>
            <person name="Lapidus A."/>
            <person name="Barry K."/>
            <person name="Glavina del Rio T."/>
            <person name="Dalin E."/>
            <person name="Tice H."/>
            <person name="Pitluck S."/>
            <person name="Kiss H."/>
            <person name="Brettin T."/>
            <person name="Bruce D."/>
            <person name="Detter J.C."/>
            <person name="Han C."/>
            <person name="Schmutz J."/>
            <person name="Larimer F."/>
            <person name="Land M."/>
            <person name="Hauser L."/>
            <person name="Kyrpides N."/>
            <person name="Kim E."/>
            <person name="Wawrik B."/>
            <person name="Richardson P."/>
        </authorList>
    </citation>
    <scope>NUCLEOTIDE SEQUENCE [LARGE SCALE GENOMIC DNA]</scope>
    <source>
        <strain evidence="3">DSM 6200 / JCM 39069 / Hxd3</strain>
    </source>
</reference>
<evidence type="ECO:0000313" key="2">
    <source>
        <dbReference type="EMBL" id="ABW66162.1"/>
    </source>
</evidence>
<evidence type="ECO:0000313" key="3">
    <source>
        <dbReference type="Proteomes" id="UP000008561"/>
    </source>
</evidence>
<dbReference type="PANTHER" id="PTHR32251">
    <property type="entry name" value="3-OXO-5-ALPHA-STEROID 4-DEHYDROGENASE"/>
    <property type="match status" value="1"/>
</dbReference>
<keyword evidence="1" id="KW-1133">Transmembrane helix</keyword>
<dbReference type="EMBL" id="CP000859">
    <property type="protein sequence ID" value="ABW66162.1"/>
    <property type="molecule type" value="Genomic_DNA"/>
</dbReference>
<organism evidence="2 3">
    <name type="scientific">Desulfosudis oleivorans (strain DSM 6200 / JCM 39069 / Hxd3)</name>
    <name type="common">Desulfococcus oleovorans</name>
    <dbReference type="NCBI Taxonomy" id="96561"/>
    <lineage>
        <taxon>Bacteria</taxon>
        <taxon>Pseudomonadati</taxon>
        <taxon>Thermodesulfobacteriota</taxon>
        <taxon>Desulfobacteria</taxon>
        <taxon>Desulfobacterales</taxon>
        <taxon>Desulfosudaceae</taxon>
        <taxon>Desulfosudis</taxon>
    </lineage>
</organism>
<feature type="transmembrane region" description="Helical" evidence="1">
    <location>
        <begin position="63"/>
        <end position="81"/>
    </location>
</feature>
<dbReference type="PROSITE" id="PS50244">
    <property type="entry name" value="S5A_REDUCTASE"/>
    <property type="match status" value="1"/>
</dbReference>
<sequence length="261" mass="29741">MDVFVDIFLVNLAAATGLMGAGWVFSLAKKNVTIADSLWGLGFVLIAWLTFFRADGVLFRKAMIVAMVTIWGLRLFIHLSVRNRGKGEDPRYAAWRAQHGNSFWWVSLYKVFLVQALFQWTIALGVQYGQVAATPAALTWTDCLGVAIWTAGILIESAADWQLARFLADPANRGKIMNRYLWKYSRHPNYFGESLIWWGLFVVVLSVPWGAWTIISPALITFTLLRLTGVTLMEQTIFKDNPDYQEYVRKTSSFILWFPKK</sequence>
<evidence type="ECO:0008006" key="4">
    <source>
        <dbReference type="Google" id="ProtNLM"/>
    </source>
</evidence>
<dbReference type="HOGENOM" id="CLU_043418_3_1_7"/>
<feature type="transmembrane region" description="Helical" evidence="1">
    <location>
        <begin position="32"/>
        <end position="51"/>
    </location>
</feature>
<keyword evidence="3" id="KW-1185">Reference proteome</keyword>
<proteinExistence type="predicted"/>
<evidence type="ECO:0000256" key="1">
    <source>
        <dbReference type="SAM" id="Phobius"/>
    </source>
</evidence>
<dbReference type="GO" id="GO:0016020">
    <property type="term" value="C:membrane"/>
    <property type="evidence" value="ECO:0007669"/>
    <property type="project" value="TreeGrafter"/>
</dbReference>
<feature type="transmembrane region" description="Helical" evidence="1">
    <location>
        <begin position="102"/>
        <end position="122"/>
    </location>
</feature>
<dbReference type="InterPro" id="IPR010721">
    <property type="entry name" value="UstE-like"/>
</dbReference>
<dbReference type="STRING" id="96561.Dole_0352"/>
<dbReference type="Pfam" id="PF06966">
    <property type="entry name" value="DUF1295"/>
    <property type="match status" value="1"/>
</dbReference>
<keyword evidence="1" id="KW-0472">Membrane</keyword>
<dbReference type="eggNOG" id="COG3752">
    <property type="taxonomic scope" value="Bacteria"/>
</dbReference>
<feature type="transmembrane region" description="Helical" evidence="1">
    <location>
        <begin position="6"/>
        <end position="25"/>
    </location>
</feature>
<gene>
    <name evidence="2" type="ordered locus">Dole_0352</name>
</gene>
<dbReference type="KEGG" id="dol:Dole_0352"/>
<dbReference type="Gene3D" id="1.20.120.1630">
    <property type="match status" value="1"/>
</dbReference>
<accession>A8ZSZ8</accession>
<feature type="transmembrane region" description="Helical" evidence="1">
    <location>
        <begin position="195"/>
        <end position="225"/>
    </location>
</feature>
<dbReference type="PANTHER" id="PTHR32251:SF17">
    <property type="entry name" value="STEROID 5-ALPHA REDUCTASE C-TERMINAL DOMAIN-CONTAINING PROTEIN"/>
    <property type="match status" value="1"/>
</dbReference>